<dbReference type="Pfam" id="PF00005">
    <property type="entry name" value="ABC_tran"/>
    <property type="match status" value="2"/>
</dbReference>
<name>A0A0N5D2Q9_THECL</name>
<dbReference type="OMA" id="NEIAWFE"/>
<dbReference type="CDD" id="cd18577">
    <property type="entry name" value="ABC_6TM_Pgp_ABCB1_D1_like"/>
    <property type="match status" value="1"/>
</dbReference>
<keyword evidence="5" id="KW-0547">Nucleotide-binding</keyword>
<dbReference type="PROSITE" id="PS50929">
    <property type="entry name" value="ABC_TM1F"/>
    <property type="match status" value="2"/>
</dbReference>
<dbReference type="Proteomes" id="UP000276776">
    <property type="component" value="Unassembled WGS sequence"/>
</dbReference>
<evidence type="ECO:0000256" key="2">
    <source>
        <dbReference type="ARBA" id="ARBA00007577"/>
    </source>
</evidence>
<dbReference type="PROSITE" id="PS50893">
    <property type="entry name" value="ABC_TRANSPORTER_2"/>
    <property type="match status" value="2"/>
</dbReference>
<accession>A0A0N5D2Q9</accession>
<evidence type="ECO:0000256" key="4">
    <source>
        <dbReference type="ARBA" id="ARBA00022737"/>
    </source>
</evidence>
<sequence>MSCIEIPRMKNAKIFTTEHDRIQNLETTKQTFEISEAENGFRYTNLFDKCIIFVGIFCAVLSGIGQPAIAVISGKITNVLLTQSPESEEFHKSALFFIYLYLCVGIATLIINYIQFICFQSTCFRIVARLQKQYIRAILRQNSAWFDRNKSGELTTRLNENIEHLRKGIGDKLGLLIRGIAMFISSQIIAFFFQWRLALVMFPVAPISCFIMAKLAQRTDAALEKELDDSSKAGVIAEECIIGVRTVQAFNGQQEMVERYRRQLCKGKKYGISRSCWSGMLDGLFFFVLLIFLGIGFLYGGYLLKIGIFKNPGELFTVVFSIVMGSYFLGLVSPHLMVLLNARTAAATIYQIIDRQPKIDASCKDGLSFDVIKGKISFKDIHFRYPSRKNVQVLKQLNLIVEPGQKVALVGQSGCGKSTLIGLLTRMYEQESGIVSIDDMPVNEANIRWLRNVIGVVEQEPVLFTDTVEENLRLGDPNANLEQMIEVCRIANAHDFILKLPQGYKTRIGDGGVQLSGGQKQRVAIARTLIRNSKILLLDEATSALDVKSENAVLEALKNALIGRTVIIIAHRFSSIRNADRIVVIDKGTITEQGLLSLNIILIFFNTILFSDYCSRIGNSSSAIGVDSFVPASDPIFAGSEMSEEDCKSSFGFITIFKNAQGNYILMNSLSGVVSENVILSIRCRALLNILHQDAAYFDNPSHAAGNLITRLASDAPNIKMVLDSRMLQVIFGISAFSICTIIGFIYSWQVTLTGISLSLVLSVLQAYLSRWVYYKNLLLMKEDKAGSLAVEIIEGVRTIQLLTRENVFHSKYSNACSIRLKHELQKTRIEAINFAISQTFQYFMLALSYAVGIHIIVERWKEYHDPAIVAHLLGGIGLMNSTIYFPEFIKARSSAKLLFTVTERKSKLDELEEGEKIDIAGNISFHNVSFSYPRKREYPVMNKIQFNVAKGQTVALIGSSGAGKSTVISLLERFYDPDSGSVRFDGKDLRKLNLYHLRSQMALVGQNAQLFSGSIKENVCFGLKESVSTDRVLEALQLANARTFVESLPMGLETEIGEKGTLLSGGQRQRIAIARAVIRNPKILLLDEATSALDSESENMVQKALDQVRMGCTCITIAHRLSSVQNSDQIICIENGYVQEIGTHESLIAKGGYYCDLIQQQ</sequence>
<feature type="domain" description="ABC transporter" evidence="10">
    <location>
        <begin position="924"/>
        <end position="1161"/>
    </location>
</feature>
<dbReference type="Gene3D" id="1.20.1560.10">
    <property type="entry name" value="ABC transporter type 1, transmembrane domain"/>
    <property type="match status" value="2"/>
</dbReference>
<gene>
    <name evidence="12" type="ORF">TCLT_LOCUS7169</name>
</gene>
<dbReference type="InterPro" id="IPR039421">
    <property type="entry name" value="Type_1_exporter"/>
</dbReference>
<dbReference type="Gene3D" id="3.40.50.300">
    <property type="entry name" value="P-loop containing nucleotide triphosphate hydrolases"/>
    <property type="match status" value="2"/>
</dbReference>
<dbReference type="InterPro" id="IPR017871">
    <property type="entry name" value="ABC_transporter-like_CS"/>
</dbReference>
<feature type="transmembrane region" description="Helical" evidence="9">
    <location>
        <begin position="755"/>
        <end position="774"/>
    </location>
</feature>
<keyword evidence="3 9" id="KW-0812">Transmembrane</keyword>
<feature type="transmembrane region" description="Helical" evidence="9">
    <location>
        <begin position="284"/>
        <end position="304"/>
    </location>
</feature>
<dbReference type="GO" id="GO:0005524">
    <property type="term" value="F:ATP binding"/>
    <property type="evidence" value="ECO:0007669"/>
    <property type="project" value="UniProtKB-KW"/>
</dbReference>
<proteinExistence type="inferred from homology"/>
<keyword evidence="7 9" id="KW-1133">Transmembrane helix</keyword>
<feature type="transmembrane region" description="Helical" evidence="9">
    <location>
        <begin position="869"/>
        <end position="887"/>
    </location>
</feature>
<dbReference type="Pfam" id="PF00664">
    <property type="entry name" value="ABC_membrane"/>
    <property type="match status" value="2"/>
</dbReference>
<evidence type="ECO:0000256" key="3">
    <source>
        <dbReference type="ARBA" id="ARBA00022692"/>
    </source>
</evidence>
<keyword evidence="13" id="KW-1185">Reference proteome</keyword>
<feature type="transmembrane region" description="Helical" evidence="9">
    <location>
        <begin position="50"/>
        <end position="74"/>
    </location>
</feature>
<evidence type="ECO:0000259" key="10">
    <source>
        <dbReference type="PROSITE" id="PS50893"/>
    </source>
</evidence>
<dbReference type="GO" id="GO:0090374">
    <property type="term" value="P:oligopeptide export from mitochondrion"/>
    <property type="evidence" value="ECO:0007669"/>
    <property type="project" value="TreeGrafter"/>
</dbReference>
<dbReference type="GO" id="GO:0015421">
    <property type="term" value="F:ABC-type oligopeptide transporter activity"/>
    <property type="evidence" value="ECO:0007669"/>
    <property type="project" value="TreeGrafter"/>
</dbReference>
<dbReference type="GO" id="GO:0005743">
    <property type="term" value="C:mitochondrial inner membrane"/>
    <property type="evidence" value="ECO:0007669"/>
    <property type="project" value="TreeGrafter"/>
</dbReference>
<feature type="domain" description="ABC transmembrane type-1" evidence="11">
    <location>
        <begin position="670"/>
        <end position="858"/>
    </location>
</feature>
<evidence type="ECO:0000313" key="12">
    <source>
        <dbReference type="EMBL" id="VDN04600.1"/>
    </source>
</evidence>
<evidence type="ECO:0000256" key="7">
    <source>
        <dbReference type="ARBA" id="ARBA00022989"/>
    </source>
</evidence>
<feature type="transmembrane region" description="Helical" evidence="9">
    <location>
        <begin position="316"/>
        <end position="340"/>
    </location>
</feature>
<dbReference type="FunFam" id="3.40.50.300:FF:001370">
    <property type="entry name" value="p-GlycoProtein related"/>
    <property type="match status" value="2"/>
</dbReference>
<dbReference type="InterPro" id="IPR011527">
    <property type="entry name" value="ABC1_TM_dom"/>
</dbReference>
<feature type="transmembrane region" description="Helical" evidence="9">
    <location>
        <begin position="199"/>
        <end position="216"/>
    </location>
</feature>
<dbReference type="PANTHER" id="PTHR43394:SF27">
    <property type="entry name" value="ATP-DEPENDENT TRANSLOCASE ABCB1-LIKE"/>
    <property type="match status" value="1"/>
</dbReference>
<evidence type="ECO:0000313" key="13">
    <source>
        <dbReference type="Proteomes" id="UP000276776"/>
    </source>
</evidence>
<feature type="transmembrane region" description="Helical" evidence="9">
    <location>
        <begin position="730"/>
        <end position="749"/>
    </location>
</feature>
<dbReference type="InterPro" id="IPR003593">
    <property type="entry name" value="AAA+_ATPase"/>
</dbReference>
<protein>
    <submittedName>
        <fullName evidence="14">Transferred entry: 7.6.2.2</fullName>
    </submittedName>
</protein>
<feature type="domain" description="ABC transmembrane type-1" evidence="11">
    <location>
        <begin position="53"/>
        <end position="341"/>
    </location>
</feature>
<evidence type="ECO:0000256" key="1">
    <source>
        <dbReference type="ARBA" id="ARBA00004141"/>
    </source>
</evidence>
<dbReference type="SUPFAM" id="SSF52540">
    <property type="entry name" value="P-loop containing nucleoside triphosphate hydrolases"/>
    <property type="match status" value="2"/>
</dbReference>
<dbReference type="WBParaSite" id="TCLT_0000718001-mRNA-1">
    <property type="protein sequence ID" value="TCLT_0000718001-mRNA-1"/>
    <property type="gene ID" value="TCLT_0000718001"/>
</dbReference>
<feature type="transmembrane region" description="Helical" evidence="9">
    <location>
        <begin position="832"/>
        <end position="857"/>
    </location>
</feature>
<dbReference type="InterPro" id="IPR027417">
    <property type="entry name" value="P-loop_NTPase"/>
</dbReference>
<dbReference type="InterPro" id="IPR036640">
    <property type="entry name" value="ABC1_TM_sf"/>
</dbReference>
<evidence type="ECO:0000256" key="6">
    <source>
        <dbReference type="ARBA" id="ARBA00022840"/>
    </source>
</evidence>
<evidence type="ECO:0000256" key="8">
    <source>
        <dbReference type="ARBA" id="ARBA00023136"/>
    </source>
</evidence>
<feature type="transmembrane region" description="Helical" evidence="9">
    <location>
        <begin position="94"/>
        <end position="119"/>
    </location>
</feature>
<reference evidence="12 13" key="2">
    <citation type="submission" date="2018-11" db="EMBL/GenBank/DDBJ databases">
        <authorList>
            <consortium name="Pathogen Informatics"/>
        </authorList>
    </citation>
    <scope>NUCLEOTIDE SEQUENCE [LARGE SCALE GENOMIC DNA]</scope>
</reference>
<dbReference type="STRING" id="103827.A0A0N5D2Q9"/>
<evidence type="ECO:0000256" key="9">
    <source>
        <dbReference type="SAM" id="Phobius"/>
    </source>
</evidence>
<feature type="domain" description="ABC transporter" evidence="10">
    <location>
        <begin position="376"/>
        <end position="612"/>
    </location>
</feature>
<keyword evidence="4" id="KW-0677">Repeat</keyword>
<dbReference type="GO" id="GO:0009636">
    <property type="term" value="P:response to toxic substance"/>
    <property type="evidence" value="ECO:0007669"/>
    <property type="project" value="UniProtKB-ARBA"/>
</dbReference>
<dbReference type="InterPro" id="IPR003439">
    <property type="entry name" value="ABC_transporter-like_ATP-bd"/>
</dbReference>
<evidence type="ECO:0000259" key="11">
    <source>
        <dbReference type="PROSITE" id="PS50929"/>
    </source>
</evidence>
<evidence type="ECO:0000256" key="5">
    <source>
        <dbReference type="ARBA" id="ARBA00022741"/>
    </source>
</evidence>
<comment type="subcellular location">
    <subcellularLocation>
        <location evidence="1">Membrane</location>
        <topology evidence="1">Multi-pass membrane protein</topology>
    </subcellularLocation>
</comment>
<dbReference type="PROSITE" id="PS00211">
    <property type="entry name" value="ABC_TRANSPORTER_1"/>
    <property type="match status" value="2"/>
</dbReference>
<dbReference type="EMBL" id="UYYF01004481">
    <property type="protein sequence ID" value="VDN04600.1"/>
    <property type="molecule type" value="Genomic_DNA"/>
</dbReference>
<reference evidence="14" key="1">
    <citation type="submission" date="2017-02" db="UniProtKB">
        <authorList>
            <consortium name="WormBaseParasite"/>
        </authorList>
    </citation>
    <scope>IDENTIFICATION</scope>
</reference>
<dbReference type="GO" id="GO:0016887">
    <property type="term" value="F:ATP hydrolysis activity"/>
    <property type="evidence" value="ECO:0007669"/>
    <property type="project" value="InterPro"/>
</dbReference>
<dbReference type="SUPFAM" id="SSF90123">
    <property type="entry name" value="ABC transporter transmembrane region"/>
    <property type="match status" value="2"/>
</dbReference>
<evidence type="ECO:0000313" key="14">
    <source>
        <dbReference type="WBParaSite" id="TCLT_0000718001-mRNA-1"/>
    </source>
</evidence>
<comment type="similarity">
    <text evidence="2">Belongs to the ABC transporter superfamily. ABCB family. Multidrug resistance exporter (TC 3.A.1.201) subfamily.</text>
</comment>
<keyword evidence="8 9" id="KW-0472">Membrane</keyword>
<feature type="transmembrane region" description="Helical" evidence="9">
    <location>
        <begin position="175"/>
        <end position="193"/>
    </location>
</feature>
<dbReference type="AlphaFoldDB" id="A0A0N5D2Q9"/>
<dbReference type="PANTHER" id="PTHR43394">
    <property type="entry name" value="ATP-DEPENDENT PERMEASE MDL1, MITOCHONDRIAL"/>
    <property type="match status" value="1"/>
</dbReference>
<dbReference type="OrthoDB" id="6500128at2759"/>
<keyword evidence="6" id="KW-0067">ATP-binding</keyword>
<organism evidence="14">
    <name type="scientific">Thelazia callipaeda</name>
    <name type="common">Oriental eyeworm</name>
    <name type="synonym">Parasitic nematode</name>
    <dbReference type="NCBI Taxonomy" id="103827"/>
    <lineage>
        <taxon>Eukaryota</taxon>
        <taxon>Metazoa</taxon>
        <taxon>Ecdysozoa</taxon>
        <taxon>Nematoda</taxon>
        <taxon>Chromadorea</taxon>
        <taxon>Rhabditida</taxon>
        <taxon>Spirurina</taxon>
        <taxon>Spiruromorpha</taxon>
        <taxon>Thelazioidea</taxon>
        <taxon>Thelaziidae</taxon>
        <taxon>Thelazia</taxon>
    </lineage>
</organism>
<dbReference type="SMART" id="SM00382">
    <property type="entry name" value="AAA"/>
    <property type="match status" value="2"/>
</dbReference>